<name>A0A2K9BY48_9MOLU</name>
<dbReference type="OrthoDB" id="392037at2"/>
<keyword evidence="2" id="KW-1185">Reference proteome</keyword>
<sequence>MRIKRNITARISYIKTRNKKFDKFLQRNEINDKDFNNFSVIDSKNILLKNFIHLLRLEELNEEIQMDHINFVKICSRYLFATTIKQDNEELIQNLEATIWKLVLENNYAYFVENLEEKVLNENEFEFSKIEVKKYFNFHKIYALIGNVFAAPFSVKERKSYYEYGYYLAMYLNLHNFINKNSVHDNVDMFLIKILVNKKTIQAISDLSPDFFNLFVIKNNKWINHINKRKLIKEAQEYEEKN</sequence>
<dbReference type="RefSeq" id="WP_027048393.1">
    <property type="nucleotide sequence ID" value="NZ_CP025257.1"/>
</dbReference>
<reference evidence="1 2" key="1">
    <citation type="submission" date="2017-12" db="EMBL/GenBank/DDBJ databases">
        <title>Mesoplasma syrphidae YJS, Complete Genome.</title>
        <authorList>
            <person name="Knight T.F."/>
            <person name="Citino T."/>
            <person name="Rubinstein R."/>
            <person name="Neuschaefer Z."/>
        </authorList>
    </citation>
    <scope>NUCLEOTIDE SEQUENCE [LARGE SCALE GENOMIC DNA]</scope>
    <source>
        <strain evidence="1 2">YJS</strain>
    </source>
</reference>
<dbReference type="AlphaFoldDB" id="A0A2K9BY48"/>
<evidence type="ECO:0000313" key="1">
    <source>
        <dbReference type="EMBL" id="AUF83288.1"/>
    </source>
</evidence>
<organism evidence="1 2">
    <name type="scientific">Mesoplasma syrphidae</name>
    <dbReference type="NCBI Taxonomy" id="225999"/>
    <lineage>
        <taxon>Bacteria</taxon>
        <taxon>Bacillati</taxon>
        <taxon>Mycoplasmatota</taxon>
        <taxon>Mollicutes</taxon>
        <taxon>Entomoplasmatales</taxon>
        <taxon>Entomoplasmataceae</taxon>
        <taxon>Mesoplasma</taxon>
    </lineage>
</organism>
<evidence type="ECO:0000313" key="2">
    <source>
        <dbReference type="Proteomes" id="UP000233419"/>
    </source>
</evidence>
<accession>A0A2K9BY48</accession>
<dbReference type="KEGG" id="msyr:CXP39_00490"/>
<dbReference type="Proteomes" id="UP000233419">
    <property type="component" value="Chromosome"/>
</dbReference>
<gene>
    <name evidence="1" type="ORF">CXP39_00490</name>
</gene>
<protein>
    <submittedName>
        <fullName evidence="1">Uncharacterized protein</fullName>
    </submittedName>
</protein>
<proteinExistence type="predicted"/>
<dbReference type="EMBL" id="CP025257">
    <property type="protein sequence ID" value="AUF83288.1"/>
    <property type="molecule type" value="Genomic_DNA"/>
</dbReference>